<keyword evidence="1" id="KW-1133">Transmembrane helix</keyword>
<evidence type="ECO:0000313" key="2">
    <source>
        <dbReference type="EMBL" id="GAE84175.1"/>
    </source>
</evidence>
<name>W4USI1_9BACE</name>
<evidence type="ECO:0000313" key="3">
    <source>
        <dbReference type="Proteomes" id="UP000019131"/>
    </source>
</evidence>
<gene>
    <name evidence="2" type="ORF">JCM10512_2501</name>
</gene>
<dbReference type="Proteomes" id="UP000019131">
    <property type="component" value="Unassembled WGS sequence"/>
</dbReference>
<organism evidence="2 3">
    <name type="scientific">Bacteroides reticulotermitis JCM 10512</name>
    <dbReference type="NCBI Taxonomy" id="1445607"/>
    <lineage>
        <taxon>Bacteria</taxon>
        <taxon>Pseudomonadati</taxon>
        <taxon>Bacteroidota</taxon>
        <taxon>Bacteroidia</taxon>
        <taxon>Bacteroidales</taxon>
        <taxon>Bacteroidaceae</taxon>
        <taxon>Bacteroides</taxon>
    </lineage>
</organism>
<dbReference type="EMBL" id="BAIV01000014">
    <property type="protein sequence ID" value="GAE84175.1"/>
    <property type="molecule type" value="Genomic_DNA"/>
</dbReference>
<keyword evidence="1" id="KW-0812">Transmembrane</keyword>
<dbReference type="STRING" id="1445607.JCM10512_2501"/>
<proteinExistence type="predicted"/>
<keyword evidence="1" id="KW-0472">Membrane</keyword>
<evidence type="ECO:0000256" key="1">
    <source>
        <dbReference type="SAM" id="Phobius"/>
    </source>
</evidence>
<accession>W4USI1</accession>
<reference evidence="2 3" key="1">
    <citation type="journal article" date="2014" name="Genome Announc.">
        <title>Draft Genome Sequence of Bacteroides reticulotermitis Strain JCM 10512T, Isolated from the Gut of a Termite.</title>
        <authorList>
            <person name="Yuki M."/>
            <person name="Oshima K."/>
            <person name="Suda W."/>
            <person name="Sakamoto M."/>
            <person name="Iida T."/>
            <person name="Hattori M."/>
            <person name="Ohkuma M."/>
        </authorList>
    </citation>
    <scope>NUCLEOTIDE SEQUENCE [LARGE SCALE GENOMIC DNA]</scope>
    <source>
        <strain evidence="2 3">JCM 10512</strain>
    </source>
</reference>
<dbReference type="AlphaFoldDB" id="W4USI1"/>
<protein>
    <submittedName>
        <fullName evidence="2">Uncharacterized protein</fullName>
    </submittedName>
</protein>
<keyword evidence="3" id="KW-1185">Reference proteome</keyword>
<comment type="caution">
    <text evidence="2">The sequence shown here is derived from an EMBL/GenBank/DDBJ whole genome shotgun (WGS) entry which is preliminary data.</text>
</comment>
<feature type="transmembrane region" description="Helical" evidence="1">
    <location>
        <begin position="20"/>
        <end position="37"/>
    </location>
</feature>
<sequence length="157" mass="18278">MYYPNEITIDLIMKKNKKMWGLIAVFLVGIGLLYTFQSCSHKEIYIKSKLLKNCQNDRLAIDNLDIGHVWDSILIIKPYDDVDNYHIQLEESDKQAINTYADFDSTCTLVFLFKGKLVAYTTIPRTEVVDFVTIKKTQYARTETFEIIDKKAYDLNS</sequence>